<evidence type="ECO:0000313" key="14">
    <source>
        <dbReference type="EMBL" id="KAF1815892.1"/>
    </source>
</evidence>
<dbReference type="RefSeq" id="XP_033537523.1">
    <property type="nucleotide sequence ID" value="XM_033674339.1"/>
</dbReference>
<dbReference type="AlphaFoldDB" id="A0A6G1GD06"/>
<evidence type="ECO:0000256" key="1">
    <source>
        <dbReference type="ARBA" id="ARBA00000695"/>
    </source>
</evidence>
<dbReference type="OrthoDB" id="1637350at2759"/>
<dbReference type="Pfam" id="PF00544">
    <property type="entry name" value="Pectate_lyase_4"/>
    <property type="match status" value="1"/>
</dbReference>
<feature type="signal peptide" evidence="12">
    <location>
        <begin position="1"/>
        <end position="19"/>
    </location>
</feature>
<reference evidence="16" key="3">
    <citation type="submission" date="2025-04" db="UniProtKB">
        <authorList>
            <consortium name="RefSeq"/>
        </authorList>
    </citation>
    <scope>IDENTIFICATION</scope>
    <source>
        <strain evidence="16">CBS 781.70</strain>
    </source>
</reference>
<dbReference type="FunFam" id="2.160.20.10:FF:000036">
    <property type="entry name" value="Pectate lyase A"/>
    <property type="match status" value="1"/>
</dbReference>
<protein>
    <recommendedName>
        <fullName evidence="5">pectate lyase</fullName>
        <ecNumber evidence="5">4.2.2.2</ecNumber>
    </recommendedName>
</protein>
<reference evidence="16" key="2">
    <citation type="submission" date="2020-04" db="EMBL/GenBank/DDBJ databases">
        <authorList>
            <consortium name="NCBI Genome Project"/>
        </authorList>
    </citation>
    <scope>NUCLEOTIDE SEQUENCE</scope>
    <source>
        <strain evidence="16">CBS 781.70</strain>
    </source>
</reference>
<dbReference type="EMBL" id="ML975151">
    <property type="protein sequence ID" value="KAF1815892.1"/>
    <property type="molecule type" value="Genomic_DNA"/>
</dbReference>
<evidence type="ECO:0000256" key="9">
    <source>
        <dbReference type="ARBA" id="ARBA00022837"/>
    </source>
</evidence>
<keyword evidence="11" id="KW-0119">Carbohydrate metabolism</keyword>
<dbReference type="InterPro" id="IPR002022">
    <property type="entry name" value="Pec_lyase"/>
</dbReference>
<gene>
    <name evidence="14 16" type="ORF">P152DRAFT_200967</name>
</gene>
<accession>A0A6G1GD06</accession>
<dbReference type="InterPro" id="IPR011050">
    <property type="entry name" value="Pectin_lyase_fold/virulence"/>
</dbReference>
<dbReference type="PANTHER" id="PTHR31683:SF18">
    <property type="entry name" value="PECTATE LYASE 21-RELATED"/>
    <property type="match status" value="1"/>
</dbReference>
<proteinExistence type="inferred from homology"/>
<evidence type="ECO:0000313" key="16">
    <source>
        <dbReference type="RefSeq" id="XP_033537523.1"/>
    </source>
</evidence>
<comment type="catalytic activity">
    <reaction evidence="1">
        <text>Eliminative cleavage of (1-&gt;4)-alpha-D-galacturonan to give oligosaccharides with 4-deoxy-alpha-D-galact-4-enuronosyl groups at their non-reducing ends.</text>
        <dbReference type="EC" id="4.2.2.2"/>
    </reaction>
</comment>
<evidence type="ECO:0000256" key="10">
    <source>
        <dbReference type="ARBA" id="ARBA00023239"/>
    </source>
</evidence>
<dbReference type="GO" id="GO:0046872">
    <property type="term" value="F:metal ion binding"/>
    <property type="evidence" value="ECO:0007669"/>
    <property type="project" value="UniProtKB-KW"/>
</dbReference>
<dbReference type="EC" id="4.2.2.2" evidence="5"/>
<keyword evidence="11" id="KW-0624">Polysaccharide degradation</keyword>
<keyword evidence="6 11" id="KW-0964">Secreted</keyword>
<evidence type="ECO:0000256" key="2">
    <source>
        <dbReference type="ARBA" id="ARBA00001913"/>
    </source>
</evidence>
<dbReference type="GeneID" id="54414909"/>
<evidence type="ECO:0000256" key="6">
    <source>
        <dbReference type="ARBA" id="ARBA00022525"/>
    </source>
</evidence>
<dbReference type="Gene3D" id="2.160.20.10">
    <property type="entry name" value="Single-stranded right-handed beta-helix, Pectin lyase-like"/>
    <property type="match status" value="1"/>
</dbReference>
<dbReference type="SMART" id="SM00656">
    <property type="entry name" value="Amb_all"/>
    <property type="match status" value="1"/>
</dbReference>
<keyword evidence="9" id="KW-0106">Calcium</keyword>
<name>A0A6G1GD06_9PEZI</name>
<evidence type="ECO:0000256" key="5">
    <source>
        <dbReference type="ARBA" id="ARBA00012272"/>
    </source>
</evidence>
<feature type="domain" description="Pectate lyase" evidence="13">
    <location>
        <begin position="48"/>
        <end position="261"/>
    </location>
</feature>
<dbReference type="SUPFAM" id="SSF51126">
    <property type="entry name" value="Pectin lyase-like"/>
    <property type="match status" value="1"/>
</dbReference>
<dbReference type="GO" id="GO:0005576">
    <property type="term" value="C:extracellular region"/>
    <property type="evidence" value="ECO:0007669"/>
    <property type="project" value="UniProtKB-SubCell"/>
</dbReference>
<dbReference type="Proteomes" id="UP000504638">
    <property type="component" value="Unplaced"/>
</dbReference>
<comment type="subcellular location">
    <subcellularLocation>
        <location evidence="3 11">Secreted</location>
    </subcellularLocation>
</comment>
<dbReference type="GO" id="GO:0000272">
    <property type="term" value="P:polysaccharide catabolic process"/>
    <property type="evidence" value="ECO:0007669"/>
    <property type="project" value="UniProtKB-KW"/>
</dbReference>
<comment type="cofactor">
    <cofactor evidence="2">
        <name>Ca(2+)</name>
        <dbReference type="ChEBI" id="CHEBI:29108"/>
    </cofactor>
</comment>
<dbReference type="PANTHER" id="PTHR31683">
    <property type="entry name" value="PECTATE LYASE 18-RELATED"/>
    <property type="match status" value="1"/>
</dbReference>
<evidence type="ECO:0000256" key="3">
    <source>
        <dbReference type="ARBA" id="ARBA00004613"/>
    </source>
</evidence>
<keyword evidence="10 11" id="KW-0456">Lyase</keyword>
<reference evidence="14 16" key="1">
    <citation type="submission" date="2020-01" db="EMBL/GenBank/DDBJ databases">
        <authorList>
            <consortium name="DOE Joint Genome Institute"/>
            <person name="Haridas S."/>
            <person name="Albert R."/>
            <person name="Binder M."/>
            <person name="Bloem J."/>
            <person name="Labutti K."/>
            <person name="Salamov A."/>
            <person name="Andreopoulos B."/>
            <person name="Baker S.E."/>
            <person name="Barry K."/>
            <person name="Bills G."/>
            <person name="Bluhm B.H."/>
            <person name="Cannon C."/>
            <person name="Castanera R."/>
            <person name="Culley D.E."/>
            <person name="Daum C."/>
            <person name="Ezra D."/>
            <person name="Gonzalez J.B."/>
            <person name="Henrissat B."/>
            <person name="Kuo A."/>
            <person name="Liang C."/>
            <person name="Lipzen A."/>
            <person name="Lutzoni F."/>
            <person name="Magnuson J."/>
            <person name="Mondo S."/>
            <person name="Nolan M."/>
            <person name="Ohm R."/>
            <person name="Pangilinan J."/>
            <person name="Park H.-J."/>
            <person name="Ramirez L."/>
            <person name="Alfaro M."/>
            <person name="Sun H."/>
            <person name="Tritt A."/>
            <person name="Yoshinaga Y."/>
            <person name="Zwiers L.-H."/>
            <person name="Turgeon B.G."/>
            <person name="Goodwin S.B."/>
            <person name="Spatafora J.W."/>
            <person name="Crous P.W."/>
            <person name="Grigoriev I.V."/>
        </authorList>
    </citation>
    <scope>NUCLEOTIDE SEQUENCE</scope>
    <source>
        <strain evidence="14 16">CBS 781.70</strain>
    </source>
</reference>
<dbReference type="GO" id="GO:0030570">
    <property type="term" value="F:pectate lyase activity"/>
    <property type="evidence" value="ECO:0007669"/>
    <property type="project" value="UniProtKB-EC"/>
</dbReference>
<feature type="chain" id="PRO_5044632008" description="pectate lyase" evidence="12">
    <location>
        <begin position="20"/>
        <end position="317"/>
    </location>
</feature>
<sequence>MKFAEFAVAAVAVVSGVDAFPTLLKRASVSEAASVGFATLNGGTKGGAGGPTVNVASADALQSAVEGNDPKIVVITGPISGAVKIKIGSNKTILGKDSSAKLNGVGLSIDKQKNVIIRNIVISKVVAKTGDAISIQRTTNVWIDHCDLSSDREHDKDYYDGLLDVTHAGDFVTISNTYLHDHWKASLVGHSDSNKAEDTGHLRVTYVNNRFAKINSRAPSFRFGTGHILNNLFEDVADGINTRLGAQLLVEGNAFVGAKKPLYSTDQGFAVEKNNDFGGGANTAPKGTLTSVPYEYKATAAGQVKAAVSGAGATLKF</sequence>
<organism evidence="14">
    <name type="scientific">Eremomyces bilateralis CBS 781.70</name>
    <dbReference type="NCBI Taxonomy" id="1392243"/>
    <lineage>
        <taxon>Eukaryota</taxon>
        <taxon>Fungi</taxon>
        <taxon>Dikarya</taxon>
        <taxon>Ascomycota</taxon>
        <taxon>Pezizomycotina</taxon>
        <taxon>Dothideomycetes</taxon>
        <taxon>Dothideomycetes incertae sedis</taxon>
        <taxon>Eremomycetales</taxon>
        <taxon>Eremomycetaceae</taxon>
        <taxon>Eremomyces</taxon>
    </lineage>
</organism>
<dbReference type="InterPro" id="IPR012334">
    <property type="entry name" value="Pectin_lyas_fold"/>
</dbReference>
<evidence type="ECO:0000256" key="8">
    <source>
        <dbReference type="ARBA" id="ARBA00022729"/>
    </source>
</evidence>
<comment type="similarity">
    <text evidence="4 11">Belongs to the polysaccharide lyase 1 family.</text>
</comment>
<evidence type="ECO:0000256" key="12">
    <source>
        <dbReference type="SAM" id="SignalP"/>
    </source>
</evidence>
<evidence type="ECO:0000256" key="4">
    <source>
        <dbReference type="ARBA" id="ARBA00010980"/>
    </source>
</evidence>
<keyword evidence="15" id="KW-1185">Reference proteome</keyword>
<evidence type="ECO:0000259" key="13">
    <source>
        <dbReference type="SMART" id="SM00656"/>
    </source>
</evidence>
<evidence type="ECO:0000256" key="7">
    <source>
        <dbReference type="ARBA" id="ARBA00022723"/>
    </source>
</evidence>
<keyword evidence="7" id="KW-0479">Metal-binding</keyword>
<evidence type="ECO:0000313" key="15">
    <source>
        <dbReference type="Proteomes" id="UP000504638"/>
    </source>
</evidence>
<dbReference type="InterPro" id="IPR045032">
    <property type="entry name" value="PEL"/>
</dbReference>
<keyword evidence="8 12" id="KW-0732">Signal</keyword>
<evidence type="ECO:0000256" key="11">
    <source>
        <dbReference type="RuleBase" id="RU361173"/>
    </source>
</evidence>